<feature type="compositionally biased region" description="Basic residues" evidence="1">
    <location>
        <begin position="368"/>
        <end position="377"/>
    </location>
</feature>
<feature type="compositionally biased region" description="Pro residues" evidence="1">
    <location>
        <begin position="497"/>
        <end position="515"/>
    </location>
</feature>
<feature type="region of interest" description="Disordered" evidence="1">
    <location>
        <begin position="162"/>
        <end position="291"/>
    </location>
</feature>
<evidence type="ECO:0000256" key="1">
    <source>
        <dbReference type="SAM" id="MobiDB-lite"/>
    </source>
</evidence>
<feature type="compositionally biased region" description="Basic and acidic residues" evidence="1">
    <location>
        <begin position="558"/>
        <end position="567"/>
    </location>
</feature>
<dbReference type="EMBL" id="QCYY01002744">
    <property type="protein sequence ID" value="ROT67876.1"/>
    <property type="molecule type" value="Genomic_DNA"/>
</dbReference>
<dbReference type="Proteomes" id="UP000283509">
    <property type="component" value="Unassembled WGS sequence"/>
</dbReference>
<protein>
    <submittedName>
        <fullName evidence="2">Uncharacterized protein</fullName>
    </submittedName>
</protein>
<feature type="region of interest" description="Disordered" evidence="1">
    <location>
        <begin position="368"/>
        <end position="405"/>
    </location>
</feature>
<comment type="caution">
    <text evidence="2">The sequence shown here is derived from an EMBL/GenBank/DDBJ whole genome shotgun (WGS) entry which is preliminary data.</text>
</comment>
<feature type="compositionally biased region" description="Polar residues" evidence="1">
    <location>
        <begin position="538"/>
        <end position="550"/>
    </location>
</feature>
<sequence length="598" mass="66836">MLSIVVPPDLATYSPYRRLDFPVTYLPRLSTEHTPYTSLPSLYRMPPPVAKLRSQSLCAAANLIQPANTEGNHPYMLTRTREKQISPYSTLRHHSCLTFLSIHFLFPLKLPHLLHPPFYPNPLPYPPPTTLPPIPLLRFLPFPASYEATLPHFPLKALHRDPIAPPPKRFTSDRERPTFRPTLSSFPRYECRTTRPPLSPPPTLPTSTSAQAGGRAIALSTVSNLGLRSRSRDVKPSARVTATVARHPHPQPRTSSPGGSQHAAPPRPPLRAPAPEAMAPAHQNHPKINQRSSPTILTRNEVNVLLDQQKSSKIIDKLRNNTFTSVEKLKDTITELRLSKELKKTKERADYLDDQSRRKSLARCLRTPTRHGNTRRSRFSESCETNSISQPRLKGPIESGKKEKNKPRDIVAKFLRFQQREYIHQNRRKLANTFIYEDLCPASVDARKKQMDQLMAAREQGKLAYFSYRTLVIKEKSIKPKSTPNMTQPAPSSAATPPRPHPPPNHVSVTRPPPTASSAAPTSGSGSTETTRDHDTAHSANDLSETTWPTHTGAVPKRSTDGTHDVEETLPLEGATGPFASTDASCPSQRRVQRQKVD</sequence>
<organism evidence="2 3">
    <name type="scientific">Penaeus vannamei</name>
    <name type="common">Whiteleg shrimp</name>
    <name type="synonym">Litopenaeus vannamei</name>
    <dbReference type="NCBI Taxonomy" id="6689"/>
    <lineage>
        <taxon>Eukaryota</taxon>
        <taxon>Metazoa</taxon>
        <taxon>Ecdysozoa</taxon>
        <taxon>Arthropoda</taxon>
        <taxon>Crustacea</taxon>
        <taxon>Multicrustacea</taxon>
        <taxon>Malacostraca</taxon>
        <taxon>Eumalacostraca</taxon>
        <taxon>Eucarida</taxon>
        <taxon>Decapoda</taxon>
        <taxon>Dendrobranchiata</taxon>
        <taxon>Penaeoidea</taxon>
        <taxon>Penaeidae</taxon>
        <taxon>Penaeus</taxon>
    </lineage>
</organism>
<evidence type="ECO:0000313" key="2">
    <source>
        <dbReference type="EMBL" id="ROT67876.1"/>
    </source>
</evidence>
<reference evidence="2 3" key="2">
    <citation type="submission" date="2019-01" db="EMBL/GenBank/DDBJ databases">
        <title>The decoding of complex shrimp genome reveals the adaptation for benthos swimmer, frequently molting mechanism and breeding impact on genome.</title>
        <authorList>
            <person name="Sun Y."/>
            <person name="Gao Y."/>
            <person name="Yu Y."/>
        </authorList>
    </citation>
    <scope>NUCLEOTIDE SEQUENCE [LARGE SCALE GENOMIC DNA]</scope>
    <source>
        <tissue evidence="2">Muscle</tissue>
    </source>
</reference>
<evidence type="ECO:0000313" key="3">
    <source>
        <dbReference type="Proteomes" id="UP000283509"/>
    </source>
</evidence>
<gene>
    <name evidence="2" type="ORF">C7M84_014018</name>
</gene>
<feature type="compositionally biased region" description="Low complexity" evidence="1">
    <location>
        <begin position="516"/>
        <end position="529"/>
    </location>
</feature>
<accession>A0A3R7Q3W2</accession>
<feature type="compositionally biased region" description="Polar residues" evidence="1">
    <location>
        <begin position="380"/>
        <end position="390"/>
    </location>
</feature>
<reference evidence="2 3" key="1">
    <citation type="submission" date="2018-04" db="EMBL/GenBank/DDBJ databases">
        <authorList>
            <person name="Zhang X."/>
            <person name="Yuan J."/>
            <person name="Li F."/>
            <person name="Xiang J."/>
        </authorList>
    </citation>
    <scope>NUCLEOTIDE SEQUENCE [LARGE SCALE GENOMIC DNA]</scope>
    <source>
        <tissue evidence="2">Muscle</tissue>
    </source>
</reference>
<feature type="region of interest" description="Disordered" evidence="1">
    <location>
        <begin position="479"/>
        <end position="598"/>
    </location>
</feature>
<keyword evidence="3" id="KW-1185">Reference proteome</keyword>
<proteinExistence type="predicted"/>
<name>A0A3R7Q3W2_PENVA</name>
<dbReference type="AlphaFoldDB" id="A0A3R7Q3W2"/>